<reference evidence="1 2" key="1">
    <citation type="journal article" date="2014" name="BMC Genomics">
        <title>Genome and secretome analysis of the hemibiotrophic fungal pathogen, Moniliophthora roreri, which causes frosty pod rot disease of cacao: mechanisms of the biotrophic and necrotrophic phases.</title>
        <authorList>
            <person name="Meinhardt L.W."/>
            <person name="Costa G.G.L."/>
            <person name="Thomazella D.P.T."/>
            <person name="Teixeira P.J.P.L."/>
            <person name="Carazzolle M.F."/>
            <person name="Schuster S.C."/>
            <person name="Carlson J.E."/>
            <person name="Guiltinan M.J."/>
            <person name="Mieczkowski P."/>
            <person name="Farmer A."/>
            <person name="Ramaraj T."/>
            <person name="Crozier J."/>
            <person name="Davis R.E."/>
            <person name="Shao J."/>
            <person name="Melnick R.L."/>
            <person name="Pereira G.A.G."/>
            <person name="Bailey B.A."/>
        </authorList>
    </citation>
    <scope>NUCLEOTIDE SEQUENCE [LARGE SCALE GENOMIC DNA]</scope>
    <source>
        <strain evidence="1 2">MCA 2997</strain>
    </source>
</reference>
<dbReference type="Proteomes" id="UP000017559">
    <property type="component" value="Unassembled WGS sequence"/>
</dbReference>
<dbReference type="KEGG" id="mrr:Moror_15140"/>
<sequence length="219" mass="24558">MTDLPFTKHSEDLQFQVIFSSAPVTPIEFVFLPRDQIHHRSLLIRVTSPGSIGKNGDGFRSKALKLHVKVNKRRDSRTRGAAQLFLTCLTSQLRTPHRPWSDWQRLSNLSYEHQHIIVPNIDDMKLSTTQRLVSSISQPPIEIPSQRGPHIELNASSAKEGFCKDKVSYDLAQQVLEGVPSESSLRSYAPEASTIPEVTMDNLTAFDSRHIPTSSSAET</sequence>
<gene>
    <name evidence="1" type="ORF">Moror_15140</name>
</gene>
<accession>V2X2W1</accession>
<dbReference type="HOGENOM" id="CLU_1261817_0_0_1"/>
<evidence type="ECO:0000313" key="1">
    <source>
        <dbReference type="EMBL" id="ESK86795.1"/>
    </source>
</evidence>
<keyword evidence="2" id="KW-1185">Reference proteome</keyword>
<evidence type="ECO:0000313" key="2">
    <source>
        <dbReference type="Proteomes" id="UP000017559"/>
    </source>
</evidence>
<protein>
    <submittedName>
        <fullName evidence="1">Uncharacterized protein</fullName>
    </submittedName>
</protein>
<dbReference type="EMBL" id="AWSO01000884">
    <property type="protein sequence ID" value="ESK86795.1"/>
    <property type="molecule type" value="Genomic_DNA"/>
</dbReference>
<proteinExistence type="predicted"/>
<dbReference type="AlphaFoldDB" id="V2X2W1"/>
<organism evidence="1 2">
    <name type="scientific">Moniliophthora roreri (strain MCA 2997)</name>
    <name type="common">Cocoa frosty pod rot fungus</name>
    <name type="synonym">Crinipellis roreri</name>
    <dbReference type="NCBI Taxonomy" id="1381753"/>
    <lineage>
        <taxon>Eukaryota</taxon>
        <taxon>Fungi</taxon>
        <taxon>Dikarya</taxon>
        <taxon>Basidiomycota</taxon>
        <taxon>Agaricomycotina</taxon>
        <taxon>Agaricomycetes</taxon>
        <taxon>Agaricomycetidae</taxon>
        <taxon>Agaricales</taxon>
        <taxon>Marasmiineae</taxon>
        <taxon>Marasmiaceae</taxon>
        <taxon>Moniliophthora</taxon>
    </lineage>
</organism>
<comment type="caution">
    <text evidence="1">The sequence shown here is derived from an EMBL/GenBank/DDBJ whole genome shotgun (WGS) entry which is preliminary data.</text>
</comment>
<name>V2X2W1_MONRO</name>